<dbReference type="OrthoDB" id="66776at2"/>
<reference evidence="2 3" key="1">
    <citation type="submission" date="2014-12" db="EMBL/GenBank/DDBJ databases">
        <title>Genome sequencing of Chryseobacterium taiwanense TPW19.</title>
        <authorList>
            <person name="Tan P.W."/>
            <person name="Chan K.-G."/>
        </authorList>
    </citation>
    <scope>NUCLEOTIDE SEQUENCE [LARGE SCALE GENOMIC DNA]</scope>
    <source>
        <strain evidence="2 3">TPW19</strain>
    </source>
</reference>
<dbReference type="EMBL" id="JWTA01000014">
    <property type="protein sequence ID" value="KIC62035.1"/>
    <property type="molecule type" value="Genomic_DNA"/>
</dbReference>
<dbReference type="Gene3D" id="3.40.630.30">
    <property type="match status" value="1"/>
</dbReference>
<evidence type="ECO:0000313" key="2">
    <source>
        <dbReference type="EMBL" id="KIC62035.1"/>
    </source>
</evidence>
<dbReference type="Pfam" id="PF00583">
    <property type="entry name" value="Acetyltransf_1"/>
    <property type="match status" value="1"/>
</dbReference>
<gene>
    <name evidence="2" type="ORF">RM51_14280</name>
</gene>
<dbReference type="InterPro" id="IPR000182">
    <property type="entry name" value="GNAT_dom"/>
</dbReference>
<dbReference type="CDD" id="cd04301">
    <property type="entry name" value="NAT_SF"/>
    <property type="match status" value="1"/>
</dbReference>
<evidence type="ECO:0000259" key="1">
    <source>
        <dbReference type="PROSITE" id="PS51186"/>
    </source>
</evidence>
<proteinExistence type="predicted"/>
<dbReference type="RefSeq" id="WP_039370929.1">
    <property type="nucleotide sequence ID" value="NZ_JWTA01000014.1"/>
</dbReference>
<protein>
    <submittedName>
        <fullName evidence="2">GNAT family acetyltransferase</fullName>
    </submittedName>
</protein>
<keyword evidence="2" id="KW-0808">Transferase</keyword>
<dbReference type="Proteomes" id="UP000031167">
    <property type="component" value="Unassembled WGS sequence"/>
</dbReference>
<feature type="domain" description="N-acetyltransferase" evidence="1">
    <location>
        <begin position="2"/>
        <end position="157"/>
    </location>
</feature>
<dbReference type="STRING" id="363331.RM51_14280"/>
<name>A0A0B4DCH9_9FLAO</name>
<organism evidence="2 3">
    <name type="scientific">Chryseobacterium taiwanense</name>
    <dbReference type="NCBI Taxonomy" id="363331"/>
    <lineage>
        <taxon>Bacteria</taxon>
        <taxon>Pseudomonadati</taxon>
        <taxon>Bacteroidota</taxon>
        <taxon>Flavobacteriia</taxon>
        <taxon>Flavobacteriales</taxon>
        <taxon>Weeksellaceae</taxon>
        <taxon>Chryseobacterium group</taxon>
        <taxon>Chryseobacterium</taxon>
    </lineage>
</organism>
<dbReference type="GO" id="GO:0016747">
    <property type="term" value="F:acyltransferase activity, transferring groups other than amino-acyl groups"/>
    <property type="evidence" value="ECO:0007669"/>
    <property type="project" value="InterPro"/>
</dbReference>
<comment type="caution">
    <text evidence="2">The sequence shown here is derived from an EMBL/GenBank/DDBJ whole genome shotgun (WGS) entry which is preliminary data.</text>
</comment>
<dbReference type="InterPro" id="IPR016181">
    <property type="entry name" value="Acyl_CoA_acyltransferase"/>
</dbReference>
<sequence>MVHLKFFVSEDLTNLNYVLDEAQILYTSTAERALERIKERDDSLAFPISIFDDEFLVGFLVLDFGADKFDITDNSDSVLLRSLSINPAFQGKGIGKSVMVVVDEFIKYHFESCDEIVLAVNQNNTIAYEIYLKTGYLFDGKVREGRSGPQFLMSKKL</sequence>
<dbReference type="AlphaFoldDB" id="A0A0B4DCH9"/>
<dbReference type="PROSITE" id="PS51186">
    <property type="entry name" value="GNAT"/>
    <property type="match status" value="1"/>
</dbReference>
<keyword evidence="3" id="KW-1185">Reference proteome</keyword>
<accession>A0A0B4DCH9</accession>
<evidence type="ECO:0000313" key="3">
    <source>
        <dbReference type="Proteomes" id="UP000031167"/>
    </source>
</evidence>
<dbReference type="SUPFAM" id="SSF55729">
    <property type="entry name" value="Acyl-CoA N-acyltransferases (Nat)"/>
    <property type="match status" value="1"/>
</dbReference>